<proteinExistence type="predicted"/>
<evidence type="ECO:0000313" key="3">
    <source>
        <dbReference type="Proteomes" id="UP000053477"/>
    </source>
</evidence>
<name>A0A0H2RLF0_9AGAM</name>
<feature type="chain" id="PRO_5005201921" evidence="1">
    <location>
        <begin position="25"/>
        <end position="153"/>
    </location>
</feature>
<dbReference type="AlphaFoldDB" id="A0A0H2RLF0"/>
<feature type="signal peptide" evidence="1">
    <location>
        <begin position="1"/>
        <end position="24"/>
    </location>
</feature>
<keyword evidence="1" id="KW-0732">Signal</keyword>
<evidence type="ECO:0000313" key="2">
    <source>
        <dbReference type="EMBL" id="KLO05656.1"/>
    </source>
</evidence>
<organism evidence="2 3">
    <name type="scientific">Schizopora paradoxa</name>
    <dbReference type="NCBI Taxonomy" id="27342"/>
    <lineage>
        <taxon>Eukaryota</taxon>
        <taxon>Fungi</taxon>
        <taxon>Dikarya</taxon>
        <taxon>Basidiomycota</taxon>
        <taxon>Agaricomycotina</taxon>
        <taxon>Agaricomycetes</taxon>
        <taxon>Hymenochaetales</taxon>
        <taxon>Schizoporaceae</taxon>
        <taxon>Schizopora</taxon>
    </lineage>
</organism>
<reference evidence="2 3" key="1">
    <citation type="submission" date="2015-04" db="EMBL/GenBank/DDBJ databases">
        <title>Complete genome sequence of Schizopora paradoxa KUC8140, a cosmopolitan wood degrader in East Asia.</title>
        <authorList>
            <consortium name="DOE Joint Genome Institute"/>
            <person name="Min B."/>
            <person name="Park H."/>
            <person name="Jang Y."/>
            <person name="Kim J.-J."/>
            <person name="Kim K.H."/>
            <person name="Pangilinan J."/>
            <person name="Lipzen A."/>
            <person name="Riley R."/>
            <person name="Grigoriev I.V."/>
            <person name="Spatafora J.W."/>
            <person name="Choi I.-G."/>
        </authorList>
    </citation>
    <scope>NUCLEOTIDE SEQUENCE [LARGE SCALE GENOMIC DNA]</scope>
    <source>
        <strain evidence="2 3">KUC8140</strain>
    </source>
</reference>
<dbReference type="InParanoid" id="A0A0H2RLF0"/>
<protein>
    <submittedName>
        <fullName evidence="2">Uncharacterized protein</fullName>
    </submittedName>
</protein>
<gene>
    <name evidence="2" type="ORF">SCHPADRAFT_896076</name>
</gene>
<accession>A0A0H2RLF0</accession>
<keyword evidence="3" id="KW-1185">Reference proteome</keyword>
<evidence type="ECO:0000256" key="1">
    <source>
        <dbReference type="SAM" id="SignalP"/>
    </source>
</evidence>
<dbReference type="Proteomes" id="UP000053477">
    <property type="component" value="Unassembled WGS sequence"/>
</dbReference>
<sequence>MQFNIPLAAICAFVVLALTAPTLAGTVVEEERAQVRLEIIQRDIAKETLHVMRDSADDSADDLQVDFDALTNHKAGGCDRLGSLSDSQFLWPHSYHLAGSAKTQGVGKEMGNRSFHIYFCMNTPRPPLGVRVSNSTKMASASNMGIEVCEVLR</sequence>
<dbReference type="EMBL" id="KQ086280">
    <property type="protein sequence ID" value="KLO05656.1"/>
    <property type="molecule type" value="Genomic_DNA"/>
</dbReference>